<dbReference type="Gene3D" id="3.55.50.30">
    <property type="match status" value="1"/>
</dbReference>
<feature type="domain" description="Protein FecR C-terminal" evidence="3">
    <location>
        <begin position="282"/>
        <end position="351"/>
    </location>
</feature>
<evidence type="ECO:0000313" key="4">
    <source>
        <dbReference type="EMBL" id="MBC8767977.1"/>
    </source>
</evidence>
<evidence type="ECO:0000259" key="3">
    <source>
        <dbReference type="Pfam" id="PF16344"/>
    </source>
</evidence>
<dbReference type="Gene3D" id="2.60.120.1440">
    <property type="match status" value="1"/>
</dbReference>
<organism evidence="4 5">
    <name type="scientific">Arenibacter arenosicollis</name>
    <dbReference type="NCBI Taxonomy" id="2762274"/>
    <lineage>
        <taxon>Bacteria</taxon>
        <taxon>Pseudomonadati</taxon>
        <taxon>Bacteroidota</taxon>
        <taxon>Flavobacteriia</taxon>
        <taxon>Flavobacteriales</taxon>
        <taxon>Flavobacteriaceae</taxon>
        <taxon>Arenibacter</taxon>
    </lineage>
</organism>
<gene>
    <name evidence="4" type="ORF">H4O18_08235</name>
</gene>
<sequence length="353" mass="39616">MRKEKSGSMDPVVLTEAEREELRTRILGSVRSLNTRRRRARYAVGMAMAASLAIIAGLVYLRETPTATISDFARTTATEDGKGTDKVVLVLDGGENVAMDEETARLNYSSTGEHVDIGNSRAIDQQASKEKEVVYNTLIVPYGKRSEVQLSDGTKVWLNSGSRLVYPAVFPHHKREVYLEGEAIFEVSHNRERPFTVLSEGQEIEVLGTVFNVSNYMDEGSINTVLKSGSVRISYGERSLISGQDQLKIVPGTMASYNRSTQSMSSREVDVDQYFSWRDGVLIFRNDDLRYIMKRLSRYYNVEINIAEDVRGEGTFSGYLDLKEDIEKVIGTIGLATDLEYERTDDNKITITN</sequence>
<dbReference type="PIRSF" id="PIRSF018266">
    <property type="entry name" value="FecR"/>
    <property type="match status" value="1"/>
</dbReference>
<keyword evidence="5" id="KW-1185">Reference proteome</keyword>
<evidence type="ECO:0000256" key="1">
    <source>
        <dbReference type="SAM" id="Phobius"/>
    </source>
</evidence>
<dbReference type="PANTHER" id="PTHR30273">
    <property type="entry name" value="PERIPLASMIC SIGNAL SENSOR AND SIGMA FACTOR ACTIVATOR FECR-RELATED"/>
    <property type="match status" value="1"/>
</dbReference>
<protein>
    <submittedName>
        <fullName evidence="4">FecR domain-containing protein</fullName>
    </submittedName>
</protein>
<dbReference type="PANTHER" id="PTHR30273:SF2">
    <property type="entry name" value="PROTEIN FECR"/>
    <property type="match status" value="1"/>
</dbReference>
<dbReference type="EMBL" id="JACLHY010000006">
    <property type="protein sequence ID" value="MBC8767977.1"/>
    <property type="molecule type" value="Genomic_DNA"/>
</dbReference>
<dbReference type="Pfam" id="PF04773">
    <property type="entry name" value="FecR"/>
    <property type="match status" value="1"/>
</dbReference>
<proteinExistence type="predicted"/>
<evidence type="ECO:0000259" key="2">
    <source>
        <dbReference type="Pfam" id="PF04773"/>
    </source>
</evidence>
<comment type="caution">
    <text evidence="4">The sequence shown here is derived from an EMBL/GenBank/DDBJ whole genome shotgun (WGS) entry which is preliminary data.</text>
</comment>
<dbReference type="Pfam" id="PF16344">
    <property type="entry name" value="FecR_C"/>
    <property type="match status" value="1"/>
</dbReference>
<dbReference type="Proteomes" id="UP000618952">
    <property type="component" value="Unassembled WGS sequence"/>
</dbReference>
<keyword evidence="1" id="KW-1133">Transmembrane helix</keyword>
<dbReference type="RefSeq" id="WP_187583342.1">
    <property type="nucleotide sequence ID" value="NZ_JACLHY010000006.1"/>
</dbReference>
<feature type="domain" description="FecR protein" evidence="2">
    <location>
        <begin position="142"/>
        <end position="232"/>
    </location>
</feature>
<keyword evidence="1" id="KW-0812">Transmembrane</keyword>
<keyword evidence="1" id="KW-0472">Membrane</keyword>
<evidence type="ECO:0000313" key="5">
    <source>
        <dbReference type="Proteomes" id="UP000618952"/>
    </source>
</evidence>
<name>A0ABR7QLA3_9FLAO</name>
<dbReference type="InterPro" id="IPR006860">
    <property type="entry name" value="FecR"/>
</dbReference>
<accession>A0ABR7QLA3</accession>
<feature type="transmembrane region" description="Helical" evidence="1">
    <location>
        <begin position="42"/>
        <end position="61"/>
    </location>
</feature>
<reference evidence="4 5" key="1">
    <citation type="submission" date="2020-08" db="EMBL/GenBank/DDBJ databases">
        <title>Arenibacter gaetbuli sp. nov., isolated from a sand dune.</title>
        <authorList>
            <person name="Park S."/>
            <person name="Yoon J.-H."/>
        </authorList>
    </citation>
    <scope>NUCLEOTIDE SEQUENCE [LARGE SCALE GENOMIC DNA]</scope>
    <source>
        <strain evidence="4 5">BSSL-BM3</strain>
    </source>
</reference>
<dbReference type="InterPro" id="IPR032508">
    <property type="entry name" value="FecR_C"/>
</dbReference>
<dbReference type="InterPro" id="IPR012373">
    <property type="entry name" value="Ferrdict_sens_TM"/>
</dbReference>